<evidence type="ECO:0000256" key="1">
    <source>
        <dbReference type="ARBA" id="ARBA00022598"/>
    </source>
</evidence>
<dbReference type="AlphaFoldDB" id="A0A1I5WMA0"/>
<dbReference type="STRING" id="1465490.SAMN05444277_106285"/>
<name>A0A1I5WMA0_9BACT</name>
<dbReference type="OrthoDB" id="9765151at2"/>
<proteinExistence type="inferred from homology"/>
<evidence type="ECO:0000313" key="6">
    <source>
        <dbReference type="Proteomes" id="UP000199031"/>
    </source>
</evidence>
<accession>A0A1I5WMA0</accession>
<dbReference type="GO" id="GO:0016874">
    <property type="term" value="F:ligase activity"/>
    <property type="evidence" value="ECO:0007669"/>
    <property type="project" value="UniProtKB-UniRule"/>
</dbReference>
<dbReference type="EC" id="6.-.-.-" evidence="2"/>
<reference evidence="5 6" key="1">
    <citation type="submission" date="2016-10" db="EMBL/GenBank/DDBJ databases">
        <authorList>
            <person name="de Groot N.N."/>
        </authorList>
    </citation>
    <scope>NUCLEOTIDE SEQUENCE [LARGE SCALE GENOMIC DNA]</scope>
    <source>
        <strain evidence="5 6">DSM 28286</strain>
    </source>
</reference>
<feature type="domain" description="Bacillithiol biosynthesis BshC N-terminal Rossmann-like" evidence="3">
    <location>
        <begin position="5"/>
        <end position="372"/>
    </location>
</feature>
<feature type="domain" description="Bacillithiol biosynthesis BshC C-terminal coiled-coil" evidence="4">
    <location>
        <begin position="374"/>
        <end position="528"/>
    </location>
</feature>
<evidence type="ECO:0000259" key="4">
    <source>
        <dbReference type="Pfam" id="PF24850"/>
    </source>
</evidence>
<dbReference type="NCBIfam" id="TIGR03998">
    <property type="entry name" value="thiol_BshC"/>
    <property type="match status" value="1"/>
</dbReference>
<dbReference type="InterPro" id="IPR055399">
    <property type="entry name" value="CC_BshC"/>
</dbReference>
<keyword evidence="1 2" id="KW-0436">Ligase</keyword>
<sequence>MDTHCSYVSYEKTGYFSKLVIDYLNNAEALQPFYNLRPQPENVSAAIAQKEGFKHRQVLVQQLQQQYEGLSVSEKTSSNIQSLLNENTFTVTTAHQPNIFTGPLYVIYKIFHVIKIAEELNASHKEKHFVPVYFMGSEDADLDELNNITINQIKYTWQTKQTGAVGRMYVDKALLQVLNEIEGQLSVLPYGKELMELFRSAYKEKTSIQQATLHLLNGLFGEYGLIVLIPDNAALKKLFQPVIEKELKEQFSHKAVAKTTKQLEAHYKVQASGRQINLFYLIDDKRERIEAEDEKFKVESLKLEWSLDEILKELDEHPERFSPNVILRGALQETILPNIIFVGGGGELAYWLELKDVFNAVDIPYPMLVLRNSFLLVDERAAGKIKAMDFAPADFFEDEHLLMNRFVHEHSNNITSLEAEFTQAELLYNEISGIASKIDTTLVQHIAALKVKTLKGLSGLEKKMLRAEKKKYVTDQVQLQKIKKQLFPSGNLQERVENFSAFYTVSKPSFFKDIFAASGAFSQQFAILVR</sequence>
<keyword evidence="6" id="KW-1185">Reference proteome</keyword>
<gene>
    <name evidence="2" type="primary">bshC</name>
    <name evidence="5" type="ORF">SAMN05444277_106285</name>
</gene>
<evidence type="ECO:0000259" key="3">
    <source>
        <dbReference type="Pfam" id="PF10079"/>
    </source>
</evidence>
<dbReference type="Proteomes" id="UP000199031">
    <property type="component" value="Unassembled WGS sequence"/>
</dbReference>
<evidence type="ECO:0000313" key="5">
    <source>
        <dbReference type="EMBL" id="SFQ20943.1"/>
    </source>
</evidence>
<evidence type="ECO:0000256" key="2">
    <source>
        <dbReference type="HAMAP-Rule" id="MF_01867"/>
    </source>
</evidence>
<dbReference type="PIRSF" id="PIRSF012535">
    <property type="entry name" value="UCP012535"/>
    <property type="match status" value="1"/>
</dbReference>
<protein>
    <recommendedName>
        <fullName evidence="2">Putative cysteine ligase BshC</fullName>
        <ecNumber evidence="2">6.-.-.-</ecNumber>
    </recommendedName>
</protein>
<organism evidence="5 6">
    <name type="scientific">Parafilimonas terrae</name>
    <dbReference type="NCBI Taxonomy" id="1465490"/>
    <lineage>
        <taxon>Bacteria</taxon>
        <taxon>Pseudomonadati</taxon>
        <taxon>Bacteroidota</taxon>
        <taxon>Chitinophagia</taxon>
        <taxon>Chitinophagales</taxon>
        <taxon>Chitinophagaceae</taxon>
        <taxon>Parafilimonas</taxon>
    </lineage>
</organism>
<dbReference type="EMBL" id="FOXQ01000006">
    <property type="protein sequence ID" value="SFQ20943.1"/>
    <property type="molecule type" value="Genomic_DNA"/>
</dbReference>
<comment type="similarity">
    <text evidence="2">Belongs to the BshC family.</text>
</comment>
<dbReference type="Pfam" id="PF10079">
    <property type="entry name" value="Rossmann-like_BshC"/>
    <property type="match status" value="1"/>
</dbReference>
<dbReference type="InterPro" id="IPR011199">
    <property type="entry name" value="Bacillithiol_biosynth_BshC"/>
</dbReference>
<dbReference type="Pfam" id="PF24850">
    <property type="entry name" value="CC_BshC"/>
    <property type="match status" value="1"/>
</dbReference>
<dbReference type="RefSeq" id="WP_090658732.1">
    <property type="nucleotide sequence ID" value="NZ_FOXQ01000006.1"/>
</dbReference>
<dbReference type="HAMAP" id="MF_01867">
    <property type="entry name" value="BshC"/>
    <property type="match status" value="1"/>
</dbReference>
<dbReference type="InterPro" id="IPR055398">
    <property type="entry name" value="Rossmann-like_BshC"/>
</dbReference>